<accession>A0ACD3AGL4</accession>
<name>A0ACD3AGL4_9AGAR</name>
<protein>
    <submittedName>
        <fullName evidence="1">Uncharacterized protein</fullName>
    </submittedName>
</protein>
<evidence type="ECO:0000313" key="2">
    <source>
        <dbReference type="Proteomes" id="UP000308600"/>
    </source>
</evidence>
<dbReference type="Proteomes" id="UP000308600">
    <property type="component" value="Unassembled WGS sequence"/>
</dbReference>
<proteinExistence type="predicted"/>
<reference evidence="1 2" key="1">
    <citation type="journal article" date="2019" name="Nat. Ecol. Evol.">
        <title>Megaphylogeny resolves global patterns of mushroom evolution.</title>
        <authorList>
            <person name="Varga T."/>
            <person name="Krizsan K."/>
            <person name="Foldi C."/>
            <person name="Dima B."/>
            <person name="Sanchez-Garcia M."/>
            <person name="Sanchez-Ramirez S."/>
            <person name="Szollosi G.J."/>
            <person name="Szarkandi J.G."/>
            <person name="Papp V."/>
            <person name="Albert L."/>
            <person name="Andreopoulos W."/>
            <person name="Angelini C."/>
            <person name="Antonin V."/>
            <person name="Barry K.W."/>
            <person name="Bougher N.L."/>
            <person name="Buchanan P."/>
            <person name="Buyck B."/>
            <person name="Bense V."/>
            <person name="Catcheside P."/>
            <person name="Chovatia M."/>
            <person name="Cooper J."/>
            <person name="Damon W."/>
            <person name="Desjardin D."/>
            <person name="Finy P."/>
            <person name="Geml J."/>
            <person name="Haridas S."/>
            <person name="Hughes K."/>
            <person name="Justo A."/>
            <person name="Karasinski D."/>
            <person name="Kautmanova I."/>
            <person name="Kiss B."/>
            <person name="Kocsube S."/>
            <person name="Kotiranta H."/>
            <person name="LaButti K.M."/>
            <person name="Lechner B.E."/>
            <person name="Liimatainen K."/>
            <person name="Lipzen A."/>
            <person name="Lukacs Z."/>
            <person name="Mihaltcheva S."/>
            <person name="Morgado L.N."/>
            <person name="Niskanen T."/>
            <person name="Noordeloos M.E."/>
            <person name="Ohm R.A."/>
            <person name="Ortiz-Santana B."/>
            <person name="Ovrebo C."/>
            <person name="Racz N."/>
            <person name="Riley R."/>
            <person name="Savchenko A."/>
            <person name="Shiryaev A."/>
            <person name="Soop K."/>
            <person name="Spirin V."/>
            <person name="Szebenyi C."/>
            <person name="Tomsovsky M."/>
            <person name="Tulloss R.E."/>
            <person name="Uehling J."/>
            <person name="Grigoriev I.V."/>
            <person name="Vagvolgyi C."/>
            <person name="Papp T."/>
            <person name="Martin F.M."/>
            <person name="Miettinen O."/>
            <person name="Hibbett D.S."/>
            <person name="Nagy L.G."/>
        </authorList>
    </citation>
    <scope>NUCLEOTIDE SEQUENCE [LARGE SCALE GENOMIC DNA]</scope>
    <source>
        <strain evidence="1 2">NL-1719</strain>
    </source>
</reference>
<gene>
    <name evidence="1" type="ORF">BDN72DRAFT_962829</name>
</gene>
<sequence>MADPIFPPEIEHIIFTSAVKNQNLRPFPINLILVARRVYEWLIPVIYRTISLQEGHEYPIQWDAEKLAKYGIYARHLFVWKPSSHFRDTPQATKIPLVLCPNVTDLLWWPRNYKADTGAISHLPLTHLSILLNIVQQTPHMIQTFSNITHLDNIGSFTDDITLVNHFTSLTHLSVHGNDGRIPRFFEKLPGLQVLINYSCRAGITSPILRDFDPDKDDPRLVRMIRGTGGFEHWLADINGGRGMWGLAEEAIEMRKKGRDSKAS</sequence>
<organism evidence="1 2">
    <name type="scientific">Pluteus cervinus</name>
    <dbReference type="NCBI Taxonomy" id="181527"/>
    <lineage>
        <taxon>Eukaryota</taxon>
        <taxon>Fungi</taxon>
        <taxon>Dikarya</taxon>
        <taxon>Basidiomycota</taxon>
        <taxon>Agaricomycotina</taxon>
        <taxon>Agaricomycetes</taxon>
        <taxon>Agaricomycetidae</taxon>
        <taxon>Agaricales</taxon>
        <taxon>Pluteineae</taxon>
        <taxon>Pluteaceae</taxon>
        <taxon>Pluteus</taxon>
    </lineage>
</organism>
<dbReference type="EMBL" id="ML208451">
    <property type="protein sequence ID" value="TFK65033.1"/>
    <property type="molecule type" value="Genomic_DNA"/>
</dbReference>
<evidence type="ECO:0000313" key="1">
    <source>
        <dbReference type="EMBL" id="TFK65033.1"/>
    </source>
</evidence>
<keyword evidence="2" id="KW-1185">Reference proteome</keyword>